<dbReference type="Pfam" id="PF23636">
    <property type="entry name" value="DUF7144"/>
    <property type="match status" value="1"/>
</dbReference>
<feature type="transmembrane region" description="Helical" evidence="1">
    <location>
        <begin position="66"/>
        <end position="85"/>
    </location>
</feature>
<comment type="caution">
    <text evidence="3">The sequence shown here is derived from an EMBL/GenBank/DDBJ whole genome shotgun (WGS) entry which is preliminary data.</text>
</comment>
<dbReference type="EMBL" id="BAABFB010000018">
    <property type="protein sequence ID" value="GAA4473077.1"/>
    <property type="molecule type" value="Genomic_DNA"/>
</dbReference>
<protein>
    <recommendedName>
        <fullName evidence="2">DUF7144 domain-containing protein</fullName>
    </recommendedName>
</protein>
<gene>
    <name evidence="3" type="ORF">GCM10023094_06110</name>
</gene>
<organism evidence="3 4">
    <name type="scientific">Rhodococcus olei</name>
    <dbReference type="NCBI Taxonomy" id="2161675"/>
    <lineage>
        <taxon>Bacteria</taxon>
        <taxon>Bacillati</taxon>
        <taxon>Actinomycetota</taxon>
        <taxon>Actinomycetes</taxon>
        <taxon>Mycobacteriales</taxon>
        <taxon>Nocardiaceae</taxon>
        <taxon>Rhodococcus</taxon>
    </lineage>
</organism>
<keyword evidence="1" id="KW-0812">Transmembrane</keyword>
<feature type="transmembrane region" description="Helical" evidence="1">
    <location>
        <begin position="18"/>
        <end position="46"/>
    </location>
</feature>
<reference evidence="4" key="1">
    <citation type="journal article" date="2019" name="Int. J. Syst. Evol. Microbiol.">
        <title>The Global Catalogue of Microorganisms (GCM) 10K type strain sequencing project: providing services to taxonomists for standard genome sequencing and annotation.</title>
        <authorList>
            <consortium name="The Broad Institute Genomics Platform"/>
            <consortium name="The Broad Institute Genome Sequencing Center for Infectious Disease"/>
            <person name="Wu L."/>
            <person name="Ma J."/>
        </authorList>
    </citation>
    <scope>NUCLEOTIDE SEQUENCE [LARGE SCALE GENOMIC DNA]</scope>
    <source>
        <strain evidence="4">JCM 32206</strain>
    </source>
</reference>
<name>A0ABP8NWV8_9NOCA</name>
<keyword evidence="4" id="KW-1185">Reference proteome</keyword>
<dbReference type="Proteomes" id="UP001501183">
    <property type="component" value="Unassembled WGS sequence"/>
</dbReference>
<evidence type="ECO:0000313" key="4">
    <source>
        <dbReference type="Proteomes" id="UP001501183"/>
    </source>
</evidence>
<sequence length="139" mass="15138">MTDHSAAPRSDGSVKQGFAAGTSIAAAILLLTVGILQILQGISALAKDEVLVFGPEYTYKFDVTSWGWIHLVIGILIALTGFFLLTGATWARITAIFLAALSIIANFLWLPYYPLWSILIIALDIVVIWAVTTWDTERA</sequence>
<evidence type="ECO:0000313" key="3">
    <source>
        <dbReference type="EMBL" id="GAA4473077.1"/>
    </source>
</evidence>
<evidence type="ECO:0000259" key="2">
    <source>
        <dbReference type="Pfam" id="PF23636"/>
    </source>
</evidence>
<feature type="domain" description="DUF7144" evidence="2">
    <location>
        <begin position="24"/>
        <end position="135"/>
    </location>
</feature>
<dbReference type="RefSeq" id="WP_345342030.1">
    <property type="nucleotide sequence ID" value="NZ_BAABFB010000018.1"/>
</dbReference>
<keyword evidence="1" id="KW-1133">Transmembrane helix</keyword>
<feature type="transmembrane region" description="Helical" evidence="1">
    <location>
        <begin position="115"/>
        <end position="134"/>
    </location>
</feature>
<keyword evidence="1" id="KW-0472">Membrane</keyword>
<feature type="transmembrane region" description="Helical" evidence="1">
    <location>
        <begin position="90"/>
        <end position="109"/>
    </location>
</feature>
<dbReference type="InterPro" id="IPR055568">
    <property type="entry name" value="DUF7144"/>
</dbReference>
<evidence type="ECO:0000256" key="1">
    <source>
        <dbReference type="SAM" id="Phobius"/>
    </source>
</evidence>
<accession>A0ABP8NWV8</accession>
<proteinExistence type="predicted"/>